<proteinExistence type="predicted"/>
<dbReference type="GO" id="GO:0003677">
    <property type="term" value="F:DNA binding"/>
    <property type="evidence" value="ECO:0007669"/>
    <property type="project" value="UniProtKB-KW"/>
</dbReference>
<reference evidence="10 11" key="1">
    <citation type="submission" date="2017-09" db="EMBL/GenBank/DDBJ databases">
        <title>WGS assembly of Aquilegia coerulea Goldsmith.</title>
        <authorList>
            <person name="Hodges S."/>
            <person name="Kramer E."/>
            <person name="Nordborg M."/>
            <person name="Tomkins J."/>
            <person name="Borevitz J."/>
            <person name="Derieg N."/>
            <person name="Yan J."/>
            <person name="Mihaltcheva S."/>
            <person name="Hayes R.D."/>
            <person name="Rokhsar D."/>
        </authorList>
    </citation>
    <scope>NUCLEOTIDE SEQUENCE [LARGE SCALE GENOMIC DNA]</scope>
    <source>
        <strain evidence="11">cv. Goldsmith</strain>
    </source>
</reference>
<dbReference type="PANTHER" id="PTHR46373">
    <property type="entry name" value="PROTEIN RKD4"/>
    <property type="match status" value="1"/>
</dbReference>
<dbReference type="STRING" id="218851.A0A2G5DTA2"/>
<feature type="domain" description="RWP-RK" evidence="9">
    <location>
        <begin position="191"/>
        <end position="275"/>
    </location>
</feature>
<evidence type="ECO:0000313" key="10">
    <source>
        <dbReference type="EMBL" id="PIA46740.1"/>
    </source>
</evidence>
<feature type="region of interest" description="Disordered" evidence="8">
    <location>
        <begin position="169"/>
        <end position="198"/>
    </location>
</feature>
<dbReference type="InterPro" id="IPR003035">
    <property type="entry name" value="RWP-RK_dom"/>
</dbReference>
<dbReference type="InterPro" id="IPR044607">
    <property type="entry name" value="RKD-like"/>
</dbReference>
<gene>
    <name evidence="10" type="ORF">AQUCO_01500350v1</name>
</gene>
<feature type="coiled-coil region" evidence="7">
    <location>
        <begin position="252"/>
        <end position="297"/>
    </location>
</feature>
<evidence type="ECO:0000256" key="8">
    <source>
        <dbReference type="SAM" id="MobiDB-lite"/>
    </source>
</evidence>
<accession>A0A2G5DTA2</accession>
<evidence type="ECO:0000256" key="7">
    <source>
        <dbReference type="SAM" id="Coils"/>
    </source>
</evidence>
<name>A0A2G5DTA2_AQUCA</name>
<dbReference type="OrthoDB" id="6270329at2759"/>
<dbReference type="Pfam" id="PF02042">
    <property type="entry name" value="RWP-RK"/>
    <property type="match status" value="1"/>
</dbReference>
<evidence type="ECO:0000256" key="4">
    <source>
        <dbReference type="ARBA" id="ARBA00023125"/>
    </source>
</evidence>
<evidence type="ECO:0000256" key="5">
    <source>
        <dbReference type="ARBA" id="ARBA00023163"/>
    </source>
</evidence>
<evidence type="ECO:0000256" key="1">
    <source>
        <dbReference type="ARBA" id="ARBA00004049"/>
    </source>
</evidence>
<dbReference type="PANTHER" id="PTHR46373:SF12">
    <property type="entry name" value="PROTEIN RKD5"/>
    <property type="match status" value="1"/>
</dbReference>
<dbReference type="AlphaFoldDB" id="A0A2G5DTA2"/>
<sequence length="327" mass="37280">MESSKAPVLSALGVFKNVINEELIRSLHVYQLEDGNEIGVEREFLFSTTSSYVEMIAQPVLKLSKVKMSELYEGQMMGIWFCMLVFNICAPSRLTPIPPILLISRNPKLKSIPTLVDDLQKVFQLTYGAKNKQPAVIEDTSGGEVNSDNCPTERVFSVLDQDLNCLPNATGVPPSAEKQKSVQSPTDDAQKKTKNTRKKAVSERIAEIALDDLVKYFDLPITEASKILKVGLTVLKRKCRELGIPRWPHRKIKSLDTLIHDLQEEAERQERENEVAAMAVNKRKRMLENEKESIARKPFMDIQSETKRFRQDVFKRRHRARNLKNKS</sequence>
<keyword evidence="4" id="KW-0238">DNA-binding</keyword>
<dbReference type="EMBL" id="KZ305032">
    <property type="protein sequence ID" value="PIA46740.1"/>
    <property type="molecule type" value="Genomic_DNA"/>
</dbReference>
<dbReference type="GO" id="GO:0003700">
    <property type="term" value="F:DNA-binding transcription factor activity"/>
    <property type="evidence" value="ECO:0007669"/>
    <property type="project" value="InterPro"/>
</dbReference>
<organism evidence="10 11">
    <name type="scientific">Aquilegia coerulea</name>
    <name type="common">Rocky mountain columbine</name>
    <dbReference type="NCBI Taxonomy" id="218851"/>
    <lineage>
        <taxon>Eukaryota</taxon>
        <taxon>Viridiplantae</taxon>
        <taxon>Streptophyta</taxon>
        <taxon>Embryophyta</taxon>
        <taxon>Tracheophyta</taxon>
        <taxon>Spermatophyta</taxon>
        <taxon>Magnoliopsida</taxon>
        <taxon>Ranunculales</taxon>
        <taxon>Ranunculaceae</taxon>
        <taxon>Thalictroideae</taxon>
        <taxon>Aquilegia</taxon>
    </lineage>
</organism>
<evidence type="ECO:0000256" key="6">
    <source>
        <dbReference type="ARBA" id="ARBA00023242"/>
    </source>
</evidence>
<evidence type="ECO:0000256" key="2">
    <source>
        <dbReference type="ARBA" id="ARBA00023015"/>
    </source>
</evidence>
<keyword evidence="3 7" id="KW-0175">Coiled coil</keyword>
<dbReference type="PROSITE" id="PS51519">
    <property type="entry name" value="RWP_RK"/>
    <property type="match status" value="1"/>
</dbReference>
<keyword evidence="2" id="KW-0805">Transcription regulation</keyword>
<evidence type="ECO:0000313" key="11">
    <source>
        <dbReference type="Proteomes" id="UP000230069"/>
    </source>
</evidence>
<keyword evidence="11" id="KW-1185">Reference proteome</keyword>
<dbReference type="Proteomes" id="UP000230069">
    <property type="component" value="Unassembled WGS sequence"/>
</dbReference>
<dbReference type="InParanoid" id="A0A2G5DTA2"/>
<keyword evidence="6" id="KW-0539">Nucleus</keyword>
<evidence type="ECO:0000256" key="3">
    <source>
        <dbReference type="ARBA" id="ARBA00023054"/>
    </source>
</evidence>
<protein>
    <recommendedName>
        <fullName evidence="9">RWP-RK domain-containing protein</fullName>
    </recommendedName>
</protein>
<evidence type="ECO:0000259" key="9">
    <source>
        <dbReference type="PROSITE" id="PS51519"/>
    </source>
</evidence>
<comment type="function">
    <text evidence="1">Putative transcription factor.</text>
</comment>
<keyword evidence="5" id="KW-0804">Transcription</keyword>